<reference evidence="3 4" key="1">
    <citation type="submission" date="2018-11" db="EMBL/GenBank/DDBJ databases">
        <authorList>
            <person name="Kleinhagauer T."/>
            <person name="Glaeser S.P."/>
            <person name="Spergser J."/>
            <person name="Ruckert C."/>
            <person name="Kaempfer P."/>
            <person name="Busse H.-J."/>
        </authorList>
    </citation>
    <scope>NUCLEOTIDE SEQUENCE [LARGE SCALE GENOMIC DNA]</scope>
    <source>
        <strain evidence="3 4">812CH</strain>
    </source>
</reference>
<dbReference type="EMBL" id="CP033898">
    <property type="protein sequence ID" value="AZA08170.1"/>
    <property type="molecule type" value="Genomic_DNA"/>
</dbReference>
<keyword evidence="2" id="KW-0472">Membrane</keyword>
<sequence length="137" mass="14831">MSQTASMNEASTQPTQNRVQTTEAQPLIKSATPIALALVAVAAVGFFFSHTIAVVALLGAALVIAVRASFAHHVANDFADMYRARALHAQGKQPKDHAEFVYLRSSEMLARPQLLTGYALAQVQELNAWAKVEFEHA</sequence>
<evidence type="ECO:0000256" key="2">
    <source>
        <dbReference type="SAM" id="Phobius"/>
    </source>
</evidence>
<keyword evidence="4" id="KW-1185">Reference proteome</keyword>
<accession>A0A3G6IVS7</accession>
<dbReference type="OrthoDB" id="4408783at2"/>
<dbReference type="KEGG" id="cpso:CPPEL_00090"/>
<evidence type="ECO:0000313" key="3">
    <source>
        <dbReference type="EMBL" id="AZA08170.1"/>
    </source>
</evidence>
<organism evidence="3 4">
    <name type="scientific">Corynebacterium pseudopelargi</name>
    <dbReference type="NCBI Taxonomy" id="2080757"/>
    <lineage>
        <taxon>Bacteria</taxon>
        <taxon>Bacillati</taxon>
        <taxon>Actinomycetota</taxon>
        <taxon>Actinomycetes</taxon>
        <taxon>Mycobacteriales</taxon>
        <taxon>Corynebacteriaceae</taxon>
        <taxon>Corynebacterium</taxon>
    </lineage>
</organism>
<name>A0A3G6IVS7_9CORY</name>
<dbReference type="RefSeq" id="WP_123958969.1">
    <property type="nucleotide sequence ID" value="NZ_CP033898.1"/>
</dbReference>
<keyword evidence="2" id="KW-0812">Transmembrane</keyword>
<evidence type="ECO:0000256" key="1">
    <source>
        <dbReference type="SAM" id="MobiDB-lite"/>
    </source>
</evidence>
<dbReference type="AlphaFoldDB" id="A0A3G6IVS7"/>
<dbReference type="Proteomes" id="UP000271426">
    <property type="component" value="Chromosome"/>
</dbReference>
<proteinExistence type="predicted"/>
<feature type="region of interest" description="Disordered" evidence="1">
    <location>
        <begin position="1"/>
        <end position="20"/>
    </location>
</feature>
<evidence type="ECO:0000313" key="4">
    <source>
        <dbReference type="Proteomes" id="UP000271426"/>
    </source>
</evidence>
<keyword evidence="2" id="KW-1133">Transmembrane helix</keyword>
<protein>
    <submittedName>
        <fullName evidence="3">Uncharacterized protein</fullName>
    </submittedName>
</protein>
<feature type="transmembrane region" description="Helical" evidence="2">
    <location>
        <begin position="34"/>
        <end position="66"/>
    </location>
</feature>
<gene>
    <name evidence="3" type="ORF">CPPEL_00090</name>
</gene>